<accession>A0A4R7ZCH4</accession>
<protein>
    <recommendedName>
        <fullName evidence="1">DUF6440 domain-containing protein</fullName>
    </recommendedName>
</protein>
<dbReference type="RefSeq" id="WP_134170974.1">
    <property type="nucleotide sequence ID" value="NZ_SODD01000046.1"/>
</dbReference>
<dbReference type="OrthoDB" id="9135364at2"/>
<dbReference type="EMBL" id="SODD01000046">
    <property type="protein sequence ID" value="TDW13164.1"/>
    <property type="molecule type" value="Genomic_DNA"/>
</dbReference>
<name>A0A4R7ZCH4_9FIRM</name>
<gene>
    <name evidence="2" type="ORF">EDD63_1465</name>
</gene>
<dbReference type="Pfam" id="PF20037">
    <property type="entry name" value="DUF6440"/>
    <property type="match status" value="1"/>
</dbReference>
<feature type="domain" description="DUF6440" evidence="1">
    <location>
        <begin position="7"/>
        <end position="56"/>
    </location>
</feature>
<comment type="caution">
    <text evidence="2">The sequence shown here is derived from an EMBL/GenBank/DDBJ whole genome shotgun (WGS) entry which is preliminary data.</text>
</comment>
<dbReference type="AlphaFoldDB" id="A0A4R7ZCH4"/>
<reference evidence="2 3" key="1">
    <citation type="submission" date="2019-03" db="EMBL/GenBank/DDBJ databases">
        <title>Genomic Encyclopedia of Type Strains, Phase IV (KMG-IV): sequencing the most valuable type-strain genomes for metagenomic binning, comparative biology and taxonomic classification.</title>
        <authorList>
            <person name="Goeker M."/>
        </authorList>
    </citation>
    <scope>NUCLEOTIDE SEQUENCE [LARGE SCALE GENOMIC DNA]</scope>
    <source>
        <strain evidence="2 3">DSM 28867</strain>
    </source>
</reference>
<organism evidence="2 3">
    <name type="scientific">Breznakia blatticola</name>
    <dbReference type="NCBI Taxonomy" id="1754012"/>
    <lineage>
        <taxon>Bacteria</taxon>
        <taxon>Bacillati</taxon>
        <taxon>Bacillota</taxon>
        <taxon>Erysipelotrichia</taxon>
        <taxon>Erysipelotrichales</taxon>
        <taxon>Erysipelotrichaceae</taxon>
        <taxon>Breznakia</taxon>
    </lineage>
</organism>
<evidence type="ECO:0000259" key="1">
    <source>
        <dbReference type="Pfam" id="PF20037"/>
    </source>
</evidence>
<proteinExistence type="predicted"/>
<keyword evidence="3" id="KW-1185">Reference proteome</keyword>
<dbReference type="InterPro" id="IPR045515">
    <property type="entry name" value="DUF6440"/>
</dbReference>
<dbReference type="Proteomes" id="UP000294743">
    <property type="component" value="Unassembled WGS sequence"/>
</dbReference>
<sequence>MRTDKERFVIVHEETTLQGIRILEDQITGVNYLLVNTPEGSGLTPLLDSHGNVVITKYMMGEIDSHQ</sequence>
<evidence type="ECO:0000313" key="3">
    <source>
        <dbReference type="Proteomes" id="UP000294743"/>
    </source>
</evidence>
<evidence type="ECO:0000313" key="2">
    <source>
        <dbReference type="EMBL" id="TDW13164.1"/>
    </source>
</evidence>